<gene>
    <name evidence="2" type="ORF">AXK60_16135</name>
    <name evidence="1" type="ORF">AXK61_17445</name>
</gene>
<dbReference type="STRING" id="239498.AXK60_16135"/>
<evidence type="ECO:0000313" key="1">
    <source>
        <dbReference type="EMBL" id="KXO99646.1"/>
    </source>
</evidence>
<dbReference type="Proteomes" id="UP000070258">
    <property type="component" value="Unassembled WGS sequence"/>
</dbReference>
<accession>A0A138A161</accession>
<reference evidence="3" key="1">
    <citation type="submission" date="2016-02" db="EMBL/GenBank/DDBJ databases">
        <authorList>
            <person name="Wen L."/>
            <person name="He K."/>
            <person name="Yang H."/>
        </authorList>
    </citation>
    <scope>NUCLEOTIDE SEQUENCE [LARGE SCALE GENOMIC DNA]</scope>
    <source>
        <strain evidence="3">JCM 15929</strain>
    </source>
</reference>
<dbReference type="InterPro" id="IPR018766">
    <property type="entry name" value="Zinicin_2"/>
</dbReference>
<dbReference type="GO" id="GO:0016787">
    <property type="term" value="F:hydrolase activity"/>
    <property type="evidence" value="ECO:0007669"/>
    <property type="project" value="UniProtKB-KW"/>
</dbReference>
<dbReference type="InterPro" id="IPR022454">
    <property type="entry name" value="CHP03883_F420-assoc"/>
</dbReference>
<dbReference type="InterPro" id="IPR042271">
    <property type="entry name" value="Zinicin_2_N"/>
</dbReference>
<reference evidence="1 4" key="3">
    <citation type="submission" date="2016-02" db="EMBL/GenBank/DDBJ databases">
        <authorList>
            <person name="Teng J.L."/>
            <person name="Tang Y."/>
            <person name="Huang Y."/>
            <person name="Guo F."/>
            <person name="Wei W."/>
            <person name="Chen J.H."/>
            <person name="Wong S.Y."/>
            <person name="Lau S.K."/>
            <person name="Woo P.C."/>
        </authorList>
    </citation>
    <scope>NUCLEOTIDE SEQUENCE [LARGE SCALE GENOMIC DNA]</scope>
    <source>
        <strain evidence="1 4">JCM 13375</strain>
    </source>
</reference>
<dbReference type="OrthoDB" id="142939at2"/>
<dbReference type="Pfam" id="PF10103">
    <property type="entry name" value="Zincin_2"/>
    <property type="match status" value="1"/>
</dbReference>
<dbReference type="NCBIfam" id="TIGR03624">
    <property type="entry name" value="putative hydrolase"/>
    <property type="match status" value="1"/>
</dbReference>
<evidence type="ECO:0000313" key="3">
    <source>
        <dbReference type="Proteomes" id="UP000070258"/>
    </source>
</evidence>
<dbReference type="AlphaFoldDB" id="A0A138A161"/>
<evidence type="ECO:0000313" key="2">
    <source>
        <dbReference type="EMBL" id="KXP04165.1"/>
    </source>
</evidence>
<organism evidence="2 3">
    <name type="scientific">Tsukamurella pseudospumae</name>
    <dbReference type="NCBI Taxonomy" id="239498"/>
    <lineage>
        <taxon>Bacteria</taxon>
        <taxon>Bacillati</taxon>
        <taxon>Actinomycetota</taxon>
        <taxon>Actinomycetes</taxon>
        <taxon>Mycobacteriales</taxon>
        <taxon>Tsukamurellaceae</taxon>
        <taxon>Tsukamurella</taxon>
    </lineage>
</organism>
<dbReference type="EMBL" id="LSRF01000058">
    <property type="protein sequence ID" value="KXP04165.1"/>
    <property type="molecule type" value="Genomic_DNA"/>
</dbReference>
<dbReference type="EMBL" id="LSRE01000009">
    <property type="protein sequence ID" value="KXO99646.1"/>
    <property type="molecule type" value="Genomic_DNA"/>
</dbReference>
<sequence length="364" mass="38871">MGRSTEPRAQVDWALAAASGRRIARVLGDGPATTGYTRDRASAQLLDFAAAAEEHVRAVTGLVVPGAIPPARTGGRWDGARTPAPRSAVSATRTVDRREWVSAAARSMEALIEPEDARHPGLGARLAGVQAGAMLGMVSGSVLGQYDPFGVSGGELLLVVPNVLTVERALGLNADDFRMWVCLHEVTHRVQFGANPWLRDYMRDNVSALTGVAGAGSVGDLIARTQKALSGGARHTGVIGVLEIAAPAEQFAAVERLLMLGTLLEGHADHVMDAAGPSVIPTVATIRAAFDRRREAPSNPLQRLLRVLLGMDAKIAQYVRGKKFVDAVVADVGMQRFNRVWTGPETLPLPDELDDPRRWIDRVL</sequence>
<dbReference type="PANTHER" id="PTHR39420">
    <property type="match status" value="1"/>
</dbReference>
<name>A0A138A161_9ACTN</name>
<dbReference type="Proteomes" id="UP000070409">
    <property type="component" value="Unassembled WGS sequence"/>
</dbReference>
<evidence type="ECO:0000313" key="4">
    <source>
        <dbReference type="Proteomes" id="UP000070409"/>
    </source>
</evidence>
<dbReference type="RefSeq" id="WP_068575270.1">
    <property type="nucleotide sequence ID" value="NZ_LSRE01000009.1"/>
</dbReference>
<dbReference type="PANTHER" id="PTHR39420:SF1">
    <property type="entry name" value="HYDROLASE"/>
    <property type="match status" value="1"/>
</dbReference>
<proteinExistence type="predicted"/>
<keyword evidence="4" id="KW-1185">Reference proteome</keyword>
<reference evidence="2" key="2">
    <citation type="submission" date="2016-02" db="EMBL/GenBank/DDBJ databases">
        <authorList>
            <person name="Teng J.L."/>
            <person name="Yang Y."/>
            <person name="Huang Y."/>
            <person name="Guo F."/>
            <person name="Wei W."/>
            <person name="Chen J.H."/>
            <person name="Wong S.Y."/>
            <person name="Lau S.K."/>
            <person name="Woo P.C."/>
        </authorList>
    </citation>
    <scope>NUCLEOTIDE SEQUENCE</scope>
    <source>
        <strain evidence="2">JCM 15929</strain>
    </source>
</reference>
<dbReference type="Gene3D" id="1.20.150.30">
    <property type="entry name" value="Zincin-like metallopeptidase, N-terminal domain"/>
    <property type="match status" value="1"/>
</dbReference>
<comment type="caution">
    <text evidence="2">The sequence shown here is derived from an EMBL/GenBank/DDBJ whole genome shotgun (WGS) entry which is preliminary data.</text>
</comment>
<dbReference type="NCBIfam" id="TIGR03883">
    <property type="entry name" value="DUF2342_F420"/>
    <property type="match status" value="1"/>
</dbReference>
<protein>
    <submittedName>
        <fullName evidence="2">Hydrolase</fullName>
    </submittedName>
</protein>
<dbReference type="SUPFAM" id="SSF55486">
    <property type="entry name" value="Metalloproteases ('zincins'), catalytic domain"/>
    <property type="match status" value="1"/>
</dbReference>
<keyword evidence="2" id="KW-0378">Hydrolase</keyword>